<dbReference type="Gene3D" id="3.40.50.150">
    <property type="entry name" value="Vaccinia Virus protein VP39"/>
    <property type="match status" value="1"/>
</dbReference>
<proteinExistence type="predicted"/>
<dbReference type="InterPro" id="IPR025714">
    <property type="entry name" value="Methyltranfer_dom"/>
</dbReference>
<dbReference type="GO" id="GO:0032259">
    <property type="term" value="P:methylation"/>
    <property type="evidence" value="ECO:0007669"/>
    <property type="project" value="UniProtKB-KW"/>
</dbReference>
<dbReference type="InterPro" id="IPR029063">
    <property type="entry name" value="SAM-dependent_MTases_sf"/>
</dbReference>
<dbReference type="SUPFAM" id="SSF53335">
    <property type="entry name" value="S-adenosyl-L-methionine-dependent methyltransferases"/>
    <property type="match status" value="1"/>
</dbReference>
<dbReference type="RefSeq" id="WP_068824164.1">
    <property type="nucleotide sequence ID" value="NZ_CP014224.1"/>
</dbReference>
<feature type="domain" description="Methyltransferase" evidence="1">
    <location>
        <begin position="60"/>
        <end position="179"/>
    </location>
</feature>
<dbReference type="STRING" id="1790137.AXE80_01560"/>
<dbReference type="EMBL" id="CP014224">
    <property type="protein sequence ID" value="ANW95060.1"/>
    <property type="molecule type" value="Genomic_DNA"/>
</dbReference>
<gene>
    <name evidence="2" type="ORF">AXE80_01560</name>
</gene>
<dbReference type="GO" id="GO:0008168">
    <property type="term" value="F:methyltransferase activity"/>
    <property type="evidence" value="ECO:0007669"/>
    <property type="project" value="UniProtKB-KW"/>
</dbReference>
<evidence type="ECO:0000259" key="1">
    <source>
        <dbReference type="Pfam" id="PF13847"/>
    </source>
</evidence>
<dbReference type="OrthoDB" id="1143568at2"/>
<keyword evidence="2" id="KW-0489">Methyltransferase</keyword>
<dbReference type="Pfam" id="PF13847">
    <property type="entry name" value="Methyltransf_31"/>
    <property type="match status" value="1"/>
</dbReference>
<evidence type="ECO:0000313" key="3">
    <source>
        <dbReference type="Proteomes" id="UP000092967"/>
    </source>
</evidence>
<dbReference type="CDD" id="cd02440">
    <property type="entry name" value="AdoMet_MTases"/>
    <property type="match status" value="1"/>
</dbReference>
<organism evidence="2 3">
    <name type="scientific">Wenyingzhuangia fucanilytica</name>
    <dbReference type="NCBI Taxonomy" id="1790137"/>
    <lineage>
        <taxon>Bacteria</taxon>
        <taxon>Pseudomonadati</taxon>
        <taxon>Bacteroidota</taxon>
        <taxon>Flavobacteriia</taxon>
        <taxon>Flavobacteriales</taxon>
        <taxon>Flavobacteriaceae</taxon>
        <taxon>Wenyingzhuangia</taxon>
    </lineage>
</organism>
<keyword evidence="2" id="KW-0808">Transferase</keyword>
<dbReference type="KEGG" id="wfu:AXE80_01560"/>
<dbReference type="AlphaFoldDB" id="A0A1B1Y2T2"/>
<protein>
    <submittedName>
        <fullName evidence="2">Methyltransferase</fullName>
    </submittedName>
</protein>
<name>A0A1B1Y2T2_9FLAO</name>
<accession>A0A1B1Y2T2</accession>
<evidence type="ECO:0000313" key="2">
    <source>
        <dbReference type="EMBL" id="ANW95060.1"/>
    </source>
</evidence>
<reference evidence="2 3" key="1">
    <citation type="submission" date="2016-02" db="EMBL/GenBank/DDBJ databases">
        <authorList>
            <person name="Wen L."/>
            <person name="He K."/>
            <person name="Yang H."/>
        </authorList>
    </citation>
    <scope>NUCLEOTIDE SEQUENCE [LARGE SCALE GENOMIC DNA]</scope>
    <source>
        <strain evidence="2 3">CZ1127</strain>
    </source>
</reference>
<keyword evidence="3" id="KW-1185">Reference proteome</keyword>
<dbReference type="Proteomes" id="UP000092967">
    <property type="component" value="Chromosome"/>
</dbReference>
<sequence>MSKDVLGTALKAYYFNKNTKDKLLTNSSISEEDELPLDYLLREYKDMPIIEQKALNLAKGKTLDIGCGAGSHALYLQNKNLNVTAIDISEGAIEVATDRGLKNAKVANIYNFNSDEKFDTILVLMNGTGICGKLNNLAPFLIHLATYLTPNGQILIDSSDIIYMYEDENGDHWIDATKDYYGEVQFWMNYKEEQSETFDWLYVDYNTLQRCAVYNNLNCELVVEGDHYDYLARITKA</sequence>